<reference evidence="8 9" key="1">
    <citation type="journal article" date="2018" name="Nat. Ecol. Evol.">
        <title>Shark genomes provide insights into elasmobranch evolution and the origin of vertebrates.</title>
        <authorList>
            <person name="Hara Y"/>
            <person name="Yamaguchi K"/>
            <person name="Onimaru K"/>
            <person name="Kadota M"/>
            <person name="Koyanagi M"/>
            <person name="Keeley SD"/>
            <person name="Tatsumi K"/>
            <person name="Tanaka K"/>
            <person name="Motone F"/>
            <person name="Kageyama Y"/>
            <person name="Nozu R"/>
            <person name="Adachi N"/>
            <person name="Nishimura O"/>
            <person name="Nakagawa R"/>
            <person name="Tanegashima C"/>
            <person name="Kiyatake I"/>
            <person name="Matsumoto R"/>
            <person name="Murakumo K"/>
            <person name="Nishida K"/>
            <person name="Terakita A"/>
            <person name="Kuratani S"/>
            <person name="Sato K"/>
            <person name="Hyodo S Kuraku.S."/>
        </authorList>
    </citation>
    <scope>NUCLEOTIDE SEQUENCE [LARGE SCALE GENOMIC DNA]</scope>
</reference>
<gene>
    <name evidence="8" type="ORF">chiPu_0020479</name>
</gene>
<dbReference type="Proteomes" id="UP000287033">
    <property type="component" value="Unassembled WGS sequence"/>
</dbReference>
<evidence type="ECO:0000256" key="5">
    <source>
        <dbReference type="ARBA" id="ARBA00022737"/>
    </source>
</evidence>
<dbReference type="GO" id="GO:0046872">
    <property type="term" value="F:metal ion binding"/>
    <property type="evidence" value="ECO:0007669"/>
    <property type="project" value="UniProtKB-KW"/>
</dbReference>
<keyword evidence="3" id="KW-0963">Cytoplasm</keyword>
<dbReference type="EMBL" id="BEZZ01002636">
    <property type="protein sequence ID" value="GCC17099.1"/>
    <property type="molecule type" value="Genomic_DNA"/>
</dbReference>
<evidence type="ECO:0000256" key="7">
    <source>
        <dbReference type="ARBA" id="ARBA00023136"/>
    </source>
</evidence>
<sequence>MSVCLTPLSLPFAGFKLNNHMHNLLITRYAEPDLSVNFDNFICCLIRLESMYRSFVMLDTDRDGIVTFDVYQWLMLTMFT</sequence>
<evidence type="ECO:0000313" key="9">
    <source>
        <dbReference type="Proteomes" id="UP000287033"/>
    </source>
</evidence>
<comment type="caution">
    <text evidence="8">The sequence shown here is derived from an EMBL/GenBank/DDBJ whole genome shotgun (WGS) entry which is preliminary data.</text>
</comment>
<evidence type="ECO:0000256" key="1">
    <source>
        <dbReference type="ARBA" id="ARBA00004308"/>
    </source>
</evidence>
<keyword evidence="4" id="KW-0479">Metal-binding</keyword>
<keyword evidence="6" id="KW-0106">Calcium</keyword>
<dbReference type="STRING" id="137246.A0A401RG28"/>
<dbReference type="InterPro" id="IPR011992">
    <property type="entry name" value="EF-hand-dom_pair"/>
</dbReference>
<keyword evidence="9" id="KW-1185">Reference proteome</keyword>
<evidence type="ECO:0000256" key="6">
    <source>
        <dbReference type="ARBA" id="ARBA00022837"/>
    </source>
</evidence>
<dbReference type="PANTHER" id="PTHR46735">
    <property type="entry name" value="CALPAIN, SMALL SUBUNIT 1 A-RELATED"/>
    <property type="match status" value="1"/>
</dbReference>
<comment type="subcellular location">
    <subcellularLocation>
        <location evidence="2">Cytoplasm</location>
    </subcellularLocation>
    <subcellularLocation>
        <location evidence="1">Endomembrane system</location>
    </subcellularLocation>
</comment>
<protein>
    <recommendedName>
        <fullName evidence="10">Calpain-1 catalytic subunit</fullName>
    </recommendedName>
</protein>
<dbReference type="AlphaFoldDB" id="A0A401RG28"/>
<evidence type="ECO:0008006" key="10">
    <source>
        <dbReference type="Google" id="ProtNLM"/>
    </source>
</evidence>
<evidence type="ECO:0000313" key="8">
    <source>
        <dbReference type="EMBL" id="GCC17099.1"/>
    </source>
</evidence>
<dbReference type="OrthoDB" id="424753at2759"/>
<organism evidence="8 9">
    <name type="scientific">Chiloscyllium punctatum</name>
    <name type="common">Brownbanded bambooshark</name>
    <name type="synonym">Hemiscyllium punctatum</name>
    <dbReference type="NCBI Taxonomy" id="137246"/>
    <lineage>
        <taxon>Eukaryota</taxon>
        <taxon>Metazoa</taxon>
        <taxon>Chordata</taxon>
        <taxon>Craniata</taxon>
        <taxon>Vertebrata</taxon>
        <taxon>Chondrichthyes</taxon>
        <taxon>Elasmobranchii</taxon>
        <taxon>Galeomorphii</taxon>
        <taxon>Galeoidea</taxon>
        <taxon>Orectolobiformes</taxon>
        <taxon>Hemiscylliidae</taxon>
        <taxon>Chiloscyllium</taxon>
    </lineage>
</organism>
<proteinExistence type="predicted"/>
<accession>A0A401RG28</accession>
<dbReference type="GO" id="GO:0110158">
    <property type="term" value="C:calpain complex"/>
    <property type="evidence" value="ECO:0007669"/>
    <property type="project" value="TreeGrafter"/>
</dbReference>
<keyword evidence="5" id="KW-0677">Repeat</keyword>
<dbReference type="GO" id="GO:0012505">
    <property type="term" value="C:endomembrane system"/>
    <property type="evidence" value="ECO:0007669"/>
    <property type="project" value="UniProtKB-SubCell"/>
</dbReference>
<keyword evidence="7" id="KW-0472">Membrane</keyword>
<dbReference type="Gene3D" id="1.10.238.10">
    <property type="entry name" value="EF-hand"/>
    <property type="match status" value="1"/>
</dbReference>
<dbReference type="OMA" id="FICCLIR"/>
<evidence type="ECO:0000256" key="2">
    <source>
        <dbReference type="ARBA" id="ARBA00004496"/>
    </source>
</evidence>
<dbReference type="SUPFAM" id="SSF47473">
    <property type="entry name" value="EF-hand"/>
    <property type="match status" value="1"/>
</dbReference>
<name>A0A401RG28_CHIPU</name>
<dbReference type="PANTHER" id="PTHR46735:SF3">
    <property type="entry name" value="CALPAIN SMALL SUBUNIT 1-RELATED"/>
    <property type="match status" value="1"/>
</dbReference>
<evidence type="ECO:0000256" key="3">
    <source>
        <dbReference type="ARBA" id="ARBA00022490"/>
    </source>
</evidence>
<evidence type="ECO:0000256" key="4">
    <source>
        <dbReference type="ARBA" id="ARBA00022723"/>
    </source>
</evidence>